<dbReference type="Pfam" id="PF07729">
    <property type="entry name" value="FCD"/>
    <property type="match status" value="1"/>
</dbReference>
<organism evidence="5 6">
    <name type="scientific">Paractinoplanes rhizophilus</name>
    <dbReference type="NCBI Taxonomy" id="1416877"/>
    <lineage>
        <taxon>Bacteria</taxon>
        <taxon>Bacillati</taxon>
        <taxon>Actinomycetota</taxon>
        <taxon>Actinomycetes</taxon>
        <taxon>Micromonosporales</taxon>
        <taxon>Micromonosporaceae</taxon>
        <taxon>Paractinoplanes</taxon>
    </lineage>
</organism>
<dbReference type="InterPro" id="IPR000524">
    <property type="entry name" value="Tscrpt_reg_HTH_GntR"/>
</dbReference>
<name>A0ABW2HY95_9ACTN</name>
<accession>A0ABW2HY95</accession>
<dbReference type="EMBL" id="JBHTBJ010000025">
    <property type="protein sequence ID" value="MFC7277776.1"/>
    <property type="molecule type" value="Genomic_DNA"/>
</dbReference>
<comment type="caution">
    <text evidence="5">The sequence shown here is derived from an EMBL/GenBank/DDBJ whole genome shotgun (WGS) entry which is preliminary data.</text>
</comment>
<sequence length="250" mass="28094">MRSAVQRVRKLEDRMSTASHRAYEEIRRRISSGEYHAGLRLREEELSSAIGVSRTPIREALRRLDAEGVVVNVPNRGAHVASWSDSELTDIFEMRALLECYAAKRASTRMPATSIDEMATLANSMDECLESLPADETYARIAELNNQFHQLIMVAAGSPLLRTLTTATVQVPLVHRTFQRYSRRGLERSFAHHRELIEAFRVKDGVWAESVMRSHILAARHIFDAALVETAGSDAPDSVYTSLDYAHGMP</sequence>
<dbReference type="CDD" id="cd07377">
    <property type="entry name" value="WHTH_GntR"/>
    <property type="match status" value="1"/>
</dbReference>
<dbReference type="PANTHER" id="PTHR43537:SF24">
    <property type="entry name" value="GLUCONATE OPERON TRANSCRIPTIONAL REPRESSOR"/>
    <property type="match status" value="1"/>
</dbReference>
<dbReference type="SMART" id="SM00895">
    <property type="entry name" value="FCD"/>
    <property type="match status" value="1"/>
</dbReference>
<keyword evidence="3" id="KW-0804">Transcription</keyword>
<proteinExistence type="predicted"/>
<dbReference type="SUPFAM" id="SSF46785">
    <property type="entry name" value="Winged helix' DNA-binding domain"/>
    <property type="match status" value="1"/>
</dbReference>
<dbReference type="InterPro" id="IPR036390">
    <property type="entry name" value="WH_DNA-bd_sf"/>
</dbReference>
<dbReference type="RefSeq" id="WP_378973805.1">
    <property type="nucleotide sequence ID" value="NZ_JBHTBJ010000025.1"/>
</dbReference>
<evidence type="ECO:0000256" key="2">
    <source>
        <dbReference type="ARBA" id="ARBA00023125"/>
    </source>
</evidence>
<dbReference type="PRINTS" id="PR00033">
    <property type="entry name" value="HTHASNC"/>
</dbReference>
<dbReference type="PRINTS" id="PR00035">
    <property type="entry name" value="HTHGNTR"/>
</dbReference>
<dbReference type="SUPFAM" id="SSF48008">
    <property type="entry name" value="GntR ligand-binding domain-like"/>
    <property type="match status" value="1"/>
</dbReference>
<evidence type="ECO:0000313" key="5">
    <source>
        <dbReference type="EMBL" id="MFC7277776.1"/>
    </source>
</evidence>
<dbReference type="Gene3D" id="1.10.10.10">
    <property type="entry name" value="Winged helix-like DNA-binding domain superfamily/Winged helix DNA-binding domain"/>
    <property type="match status" value="1"/>
</dbReference>
<protein>
    <submittedName>
        <fullName evidence="5">GntR family transcriptional regulator</fullName>
    </submittedName>
</protein>
<evidence type="ECO:0000313" key="6">
    <source>
        <dbReference type="Proteomes" id="UP001596548"/>
    </source>
</evidence>
<dbReference type="InterPro" id="IPR036388">
    <property type="entry name" value="WH-like_DNA-bd_sf"/>
</dbReference>
<keyword evidence="2" id="KW-0238">DNA-binding</keyword>
<dbReference type="Pfam" id="PF00392">
    <property type="entry name" value="GntR"/>
    <property type="match status" value="1"/>
</dbReference>
<evidence type="ECO:0000256" key="1">
    <source>
        <dbReference type="ARBA" id="ARBA00023015"/>
    </source>
</evidence>
<gene>
    <name evidence="5" type="ORF">ACFQS1_27630</name>
</gene>
<reference evidence="6" key="1">
    <citation type="journal article" date="2019" name="Int. J. Syst. Evol. Microbiol.">
        <title>The Global Catalogue of Microorganisms (GCM) 10K type strain sequencing project: providing services to taxonomists for standard genome sequencing and annotation.</title>
        <authorList>
            <consortium name="The Broad Institute Genomics Platform"/>
            <consortium name="The Broad Institute Genome Sequencing Center for Infectious Disease"/>
            <person name="Wu L."/>
            <person name="Ma J."/>
        </authorList>
    </citation>
    <scope>NUCLEOTIDE SEQUENCE [LARGE SCALE GENOMIC DNA]</scope>
    <source>
        <strain evidence="6">XZYJT-10</strain>
    </source>
</reference>
<dbReference type="Proteomes" id="UP001596548">
    <property type="component" value="Unassembled WGS sequence"/>
</dbReference>
<feature type="domain" description="HTH gntR-type" evidence="4">
    <location>
        <begin position="16"/>
        <end position="83"/>
    </location>
</feature>
<evidence type="ECO:0000259" key="4">
    <source>
        <dbReference type="PROSITE" id="PS50949"/>
    </source>
</evidence>
<keyword evidence="6" id="KW-1185">Reference proteome</keyword>
<dbReference type="SMART" id="SM00345">
    <property type="entry name" value="HTH_GNTR"/>
    <property type="match status" value="1"/>
</dbReference>
<dbReference type="InterPro" id="IPR008920">
    <property type="entry name" value="TF_FadR/GntR_C"/>
</dbReference>
<dbReference type="PROSITE" id="PS50949">
    <property type="entry name" value="HTH_GNTR"/>
    <property type="match status" value="1"/>
</dbReference>
<keyword evidence="1" id="KW-0805">Transcription regulation</keyword>
<dbReference type="Gene3D" id="1.20.120.530">
    <property type="entry name" value="GntR ligand-binding domain-like"/>
    <property type="match status" value="1"/>
</dbReference>
<dbReference type="PANTHER" id="PTHR43537">
    <property type="entry name" value="TRANSCRIPTIONAL REGULATOR, GNTR FAMILY"/>
    <property type="match status" value="1"/>
</dbReference>
<dbReference type="InterPro" id="IPR011711">
    <property type="entry name" value="GntR_C"/>
</dbReference>
<dbReference type="InterPro" id="IPR000485">
    <property type="entry name" value="AsnC-type_HTH_dom"/>
</dbReference>
<evidence type="ECO:0000256" key="3">
    <source>
        <dbReference type="ARBA" id="ARBA00023163"/>
    </source>
</evidence>